<evidence type="ECO:0000313" key="2">
    <source>
        <dbReference type="Proteomes" id="UP000606786"/>
    </source>
</evidence>
<proteinExistence type="predicted"/>
<dbReference type="AlphaFoldDB" id="A0A811UST0"/>
<comment type="caution">
    <text evidence="1">The sequence shown here is derived from an EMBL/GenBank/DDBJ whole genome shotgun (WGS) entry which is preliminary data.</text>
</comment>
<dbReference type="Proteomes" id="UP000606786">
    <property type="component" value="Unassembled WGS sequence"/>
</dbReference>
<keyword evidence="2" id="KW-1185">Reference proteome</keyword>
<protein>
    <submittedName>
        <fullName evidence="1">(Mediterranean fruit fly) hypothetical protein</fullName>
    </submittedName>
</protein>
<gene>
    <name evidence="1" type="ORF">CCAP1982_LOCUS10518</name>
</gene>
<dbReference type="EMBL" id="CAJHJT010000023">
    <property type="protein sequence ID" value="CAD7002030.1"/>
    <property type="molecule type" value="Genomic_DNA"/>
</dbReference>
<sequence>MGFAIYNIVEKGNCDPVSSNENFSPGISNEILRNVCNDNVMRALSWQEFQGLPRPEHSFNIIRLEDQAEFDGVVVGAIPRIRSVNSEIDIDIISLNNRAVSSAFSGLIKKRSEWGSEGGQNEMSPDCLCIFPFTSGV</sequence>
<organism evidence="1 2">
    <name type="scientific">Ceratitis capitata</name>
    <name type="common">Mediterranean fruit fly</name>
    <name type="synonym">Tephritis capitata</name>
    <dbReference type="NCBI Taxonomy" id="7213"/>
    <lineage>
        <taxon>Eukaryota</taxon>
        <taxon>Metazoa</taxon>
        <taxon>Ecdysozoa</taxon>
        <taxon>Arthropoda</taxon>
        <taxon>Hexapoda</taxon>
        <taxon>Insecta</taxon>
        <taxon>Pterygota</taxon>
        <taxon>Neoptera</taxon>
        <taxon>Endopterygota</taxon>
        <taxon>Diptera</taxon>
        <taxon>Brachycera</taxon>
        <taxon>Muscomorpha</taxon>
        <taxon>Tephritoidea</taxon>
        <taxon>Tephritidae</taxon>
        <taxon>Ceratitis</taxon>
        <taxon>Ceratitis</taxon>
    </lineage>
</organism>
<name>A0A811UST0_CERCA</name>
<evidence type="ECO:0000313" key="1">
    <source>
        <dbReference type="EMBL" id="CAD7002030.1"/>
    </source>
</evidence>
<accession>A0A811UST0</accession>
<reference evidence="1" key="1">
    <citation type="submission" date="2020-11" db="EMBL/GenBank/DDBJ databases">
        <authorList>
            <person name="Whitehead M."/>
        </authorList>
    </citation>
    <scope>NUCLEOTIDE SEQUENCE</scope>
    <source>
        <strain evidence="1">EGII</strain>
    </source>
</reference>